<feature type="domain" description="Cyclic nucleotide-binding" evidence="6">
    <location>
        <begin position="139"/>
        <end position="261"/>
    </location>
</feature>
<dbReference type="AlphaFoldDB" id="A0A1M6WAC7"/>
<dbReference type="InterPro" id="IPR036390">
    <property type="entry name" value="WH_DNA-bd_sf"/>
</dbReference>
<organism evidence="10 11">
    <name type="scientific">Flagellimonas taeanensis</name>
    <dbReference type="NCBI Taxonomy" id="1005926"/>
    <lineage>
        <taxon>Bacteria</taxon>
        <taxon>Pseudomonadati</taxon>
        <taxon>Bacteroidota</taxon>
        <taxon>Flavobacteriia</taxon>
        <taxon>Flavobacteriales</taxon>
        <taxon>Flavobacteriaceae</taxon>
        <taxon>Flagellimonas</taxon>
    </lineage>
</organism>
<dbReference type="CDD" id="cd17574">
    <property type="entry name" value="REC_OmpR"/>
    <property type="match status" value="1"/>
</dbReference>
<keyword evidence="2" id="KW-0805">Transcription regulation</keyword>
<evidence type="ECO:0000313" key="9">
    <source>
        <dbReference type="EMBL" id="SFC45151.1"/>
    </source>
</evidence>
<evidence type="ECO:0000256" key="3">
    <source>
        <dbReference type="ARBA" id="ARBA00023125"/>
    </source>
</evidence>
<dbReference type="EMBL" id="FOKU01000011">
    <property type="protein sequence ID" value="SFC45151.1"/>
    <property type="molecule type" value="Genomic_DNA"/>
</dbReference>
<dbReference type="PROSITE" id="PS51063">
    <property type="entry name" value="HTH_CRP_2"/>
    <property type="match status" value="1"/>
</dbReference>
<dbReference type="RefSeq" id="WP_072879775.1">
    <property type="nucleotide sequence ID" value="NZ_FOKU01000011.1"/>
</dbReference>
<dbReference type="GO" id="GO:0003677">
    <property type="term" value="F:DNA binding"/>
    <property type="evidence" value="ECO:0007669"/>
    <property type="project" value="UniProtKB-KW"/>
</dbReference>
<keyword evidence="12" id="KW-1185">Reference proteome</keyword>
<dbReference type="PANTHER" id="PTHR43547">
    <property type="entry name" value="TWO-COMPONENT HISTIDINE KINASE"/>
    <property type="match status" value="1"/>
</dbReference>
<evidence type="ECO:0000256" key="1">
    <source>
        <dbReference type="ARBA" id="ARBA00022553"/>
    </source>
</evidence>
<dbReference type="Pfam" id="PF00072">
    <property type="entry name" value="Response_reg"/>
    <property type="match status" value="1"/>
</dbReference>
<dbReference type="Gene3D" id="1.10.10.10">
    <property type="entry name" value="Winged helix-like DNA-binding domain superfamily/Winged helix DNA-binding domain"/>
    <property type="match status" value="1"/>
</dbReference>
<dbReference type="EMBL" id="FRAT01000005">
    <property type="protein sequence ID" value="SHK90445.1"/>
    <property type="molecule type" value="Genomic_DNA"/>
</dbReference>
<protein>
    <submittedName>
        <fullName evidence="10">cAMP-binding domain of CRP or a regulatory subunit of cAMP-dependent protein kinases</fullName>
    </submittedName>
</protein>
<dbReference type="Pfam" id="PF13545">
    <property type="entry name" value="HTH_Crp_2"/>
    <property type="match status" value="1"/>
</dbReference>
<proteinExistence type="predicted"/>
<dbReference type="SMART" id="SM00448">
    <property type="entry name" value="REC"/>
    <property type="match status" value="1"/>
</dbReference>
<dbReference type="SMART" id="SM00100">
    <property type="entry name" value="cNMP"/>
    <property type="match status" value="1"/>
</dbReference>
<keyword evidence="4" id="KW-0804">Transcription</keyword>
<dbReference type="Pfam" id="PF00027">
    <property type="entry name" value="cNMP_binding"/>
    <property type="match status" value="1"/>
</dbReference>
<evidence type="ECO:0000313" key="11">
    <source>
        <dbReference type="Proteomes" id="UP000184031"/>
    </source>
</evidence>
<dbReference type="InterPro" id="IPR036388">
    <property type="entry name" value="WH-like_DNA-bd_sf"/>
</dbReference>
<dbReference type="PROSITE" id="PS50042">
    <property type="entry name" value="CNMP_BINDING_3"/>
    <property type="match status" value="1"/>
</dbReference>
<dbReference type="InterPro" id="IPR000595">
    <property type="entry name" value="cNMP-bd_dom"/>
</dbReference>
<evidence type="ECO:0000256" key="4">
    <source>
        <dbReference type="ARBA" id="ARBA00023163"/>
    </source>
</evidence>
<dbReference type="GO" id="GO:0000155">
    <property type="term" value="F:phosphorelay sensor kinase activity"/>
    <property type="evidence" value="ECO:0007669"/>
    <property type="project" value="TreeGrafter"/>
</dbReference>
<dbReference type="Proteomes" id="UP000198940">
    <property type="component" value="Unassembled WGS sequence"/>
</dbReference>
<feature type="domain" description="Response regulatory" evidence="7">
    <location>
        <begin position="3"/>
        <end position="119"/>
    </location>
</feature>
<dbReference type="PROSITE" id="PS50110">
    <property type="entry name" value="RESPONSE_REGULATORY"/>
    <property type="match status" value="1"/>
</dbReference>
<dbReference type="SUPFAM" id="SSF46785">
    <property type="entry name" value="Winged helix' DNA-binding domain"/>
    <property type="match status" value="1"/>
</dbReference>
<evidence type="ECO:0000259" key="8">
    <source>
        <dbReference type="PROSITE" id="PS51063"/>
    </source>
</evidence>
<dbReference type="InterPro" id="IPR011006">
    <property type="entry name" value="CheY-like_superfamily"/>
</dbReference>
<sequence>MKKILVIEDHKEFRENTMEILEMANYEVLAATNGRSGIQMAVEHLPDIIISDIMMPEANGYTVLEVLGKDPRTSKIPFIFLTAKDRKEDMRMGMNLGADDYIYKPYEIQELLDAVEMRLKKSSFIHQHFSKTPVGINHFFKEASEYLGKELTSQDKESQSFRDREVVYREGNTAHFLYFIEEGNIKTYRGTEDGKEMVTGLHGPGDFVGQLSLLGNGGTYLETAIAMEHATVLGIPKEDFIHLVYQDKEVANKFLEIISNNMAHLQERLLDIAYSSVDRRAAKALLELHEKGILKDDQHKGVDMLREDFASLIGVAKETAIRTLTKFREIGLVGTDKKRKLTLLDKDRLKRIAEFDDMV</sequence>
<dbReference type="GO" id="GO:0006355">
    <property type="term" value="P:regulation of DNA-templated transcription"/>
    <property type="evidence" value="ECO:0007669"/>
    <property type="project" value="InterPro"/>
</dbReference>
<dbReference type="SUPFAM" id="SSF51206">
    <property type="entry name" value="cAMP-binding domain-like"/>
    <property type="match status" value="1"/>
</dbReference>
<evidence type="ECO:0000256" key="2">
    <source>
        <dbReference type="ARBA" id="ARBA00023015"/>
    </source>
</evidence>
<evidence type="ECO:0000259" key="7">
    <source>
        <dbReference type="PROSITE" id="PS50110"/>
    </source>
</evidence>
<feature type="domain" description="HTH crp-type" evidence="8">
    <location>
        <begin position="275"/>
        <end position="347"/>
    </location>
</feature>
<dbReference type="InterPro" id="IPR001789">
    <property type="entry name" value="Sig_transdc_resp-reg_receiver"/>
</dbReference>
<dbReference type="InterPro" id="IPR014710">
    <property type="entry name" value="RmlC-like_jellyroll"/>
</dbReference>
<gene>
    <name evidence="9" type="ORF">SAMN04487891_11195</name>
    <name evidence="10" type="ORF">SAMN05216293_2214</name>
</gene>
<dbReference type="Proteomes" id="UP000184031">
    <property type="component" value="Unassembled WGS sequence"/>
</dbReference>
<dbReference type="SUPFAM" id="SSF52172">
    <property type="entry name" value="CheY-like"/>
    <property type="match status" value="1"/>
</dbReference>
<dbReference type="Gene3D" id="2.60.120.10">
    <property type="entry name" value="Jelly Rolls"/>
    <property type="match status" value="1"/>
</dbReference>
<dbReference type="InterPro" id="IPR012318">
    <property type="entry name" value="HTH_CRP"/>
</dbReference>
<keyword evidence="1 5" id="KW-0597">Phosphoprotein</keyword>
<feature type="modified residue" description="4-aspartylphosphate" evidence="5">
    <location>
        <position position="52"/>
    </location>
</feature>
<dbReference type="OrthoDB" id="9127033at2"/>
<dbReference type="STRING" id="1055723.SAMN05216293_2214"/>
<keyword evidence="3" id="KW-0238">DNA-binding</keyword>
<dbReference type="CDD" id="cd00038">
    <property type="entry name" value="CAP_ED"/>
    <property type="match status" value="1"/>
</dbReference>
<comment type="caution">
    <text evidence="10">The sequence shown here is derived from an EMBL/GenBank/DDBJ whole genome shotgun (WGS) entry which is preliminary data.</text>
</comment>
<reference evidence="10 11" key="1">
    <citation type="submission" date="2016-11" db="EMBL/GenBank/DDBJ databases">
        <authorList>
            <person name="Varghese N."/>
            <person name="Submissions S."/>
        </authorList>
    </citation>
    <scope>NUCLEOTIDE SEQUENCE [LARGE SCALE GENOMIC DNA]</scope>
    <source>
        <strain evidence="10 11">CGMCC 1.12174</strain>
        <strain evidence="9 12">DSM 26351</strain>
    </source>
</reference>
<evidence type="ECO:0000256" key="5">
    <source>
        <dbReference type="PROSITE-ProRule" id="PRU00169"/>
    </source>
</evidence>
<accession>A0A1M6WAC7</accession>
<name>A0A1M6WAC7_9FLAO</name>
<evidence type="ECO:0000259" key="6">
    <source>
        <dbReference type="PROSITE" id="PS50042"/>
    </source>
</evidence>
<dbReference type="InterPro" id="IPR018490">
    <property type="entry name" value="cNMP-bd_dom_sf"/>
</dbReference>
<evidence type="ECO:0000313" key="12">
    <source>
        <dbReference type="Proteomes" id="UP000198940"/>
    </source>
</evidence>
<dbReference type="PANTHER" id="PTHR43547:SF2">
    <property type="entry name" value="HYBRID SIGNAL TRANSDUCTION HISTIDINE KINASE C"/>
    <property type="match status" value="1"/>
</dbReference>
<evidence type="ECO:0000313" key="10">
    <source>
        <dbReference type="EMBL" id="SHK90445.1"/>
    </source>
</evidence>
<dbReference type="Gene3D" id="3.40.50.2300">
    <property type="match status" value="1"/>
</dbReference>